<dbReference type="EMBL" id="JARBHB010000008">
    <property type="protein sequence ID" value="KAJ8877887.1"/>
    <property type="molecule type" value="Genomic_DNA"/>
</dbReference>
<evidence type="ECO:0000313" key="4">
    <source>
        <dbReference type="Proteomes" id="UP001159363"/>
    </source>
</evidence>
<keyword evidence="2" id="KW-0472">Membrane</keyword>
<keyword evidence="4" id="KW-1185">Reference proteome</keyword>
<feature type="compositionally biased region" description="Polar residues" evidence="1">
    <location>
        <begin position="190"/>
        <end position="201"/>
    </location>
</feature>
<evidence type="ECO:0008006" key="5">
    <source>
        <dbReference type="Google" id="ProtNLM"/>
    </source>
</evidence>
<accession>A0ABQ9H0U6</accession>
<keyword evidence="2" id="KW-0812">Transmembrane</keyword>
<evidence type="ECO:0000256" key="2">
    <source>
        <dbReference type="SAM" id="Phobius"/>
    </source>
</evidence>
<proteinExistence type="predicted"/>
<evidence type="ECO:0000256" key="1">
    <source>
        <dbReference type="SAM" id="MobiDB-lite"/>
    </source>
</evidence>
<comment type="caution">
    <text evidence="3">The sequence shown here is derived from an EMBL/GenBank/DDBJ whole genome shotgun (WGS) entry which is preliminary data.</text>
</comment>
<name>A0ABQ9H0U6_9NEOP</name>
<keyword evidence="2" id="KW-1133">Transmembrane helix</keyword>
<reference evidence="3 4" key="1">
    <citation type="submission" date="2023-02" db="EMBL/GenBank/DDBJ databases">
        <title>LHISI_Scaffold_Assembly.</title>
        <authorList>
            <person name="Stuart O.P."/>
            <person name="Cleave R."/>
            <person name="Magrath M.J.L."/>
            <person name="Mikheyev A.S."/>
        </authorList>
    </citation>
    <scope>NUCLEOTIDE SEQUENCE [LARGE SCALE GENOMIC DNA]</scope>
    <source>
        <strain evidence="3">Daus_M_001</strain>
        <tissue evidence="3">Leg muscle</tissue>
    </source>
</reference>
<feature type="transmembrane region" description="Helical" evidence="2">
    <location>
        <begin position="16"/>
        <end position="43"/>
    </location>
</feature>
<feature type="region of interest" description="Disordered" evidence="1">
    <location>
        <begin position="178"/>
        <end position="201"/>
    </location>
</feature>
<dbReference type="InterPro" id="IPR031578">
    <property type="entry name" value="TipE"/>
</dbReference>
<evidence type="ECO:0000313" key="3">
    <source>
        <dbReference type="EMBL" id="KAJ8877887.1"/>
    </source>
</evidence>
<dbReference type="PANTHER" id="PTHR12335:SF6">
    <property type="entry name" value="PROTEIN TIPE"/>
    <property type="match status" value="1"/>
</dbReference>
<sequence>MADEPEIIPQTFLEKLLFYTTAFFVLLGTFSLFAFLFLVPFVIEPAFTTIFMEFEPEPAQCRTVDVETRHGVSNCTWSSCREGCTKEVYECTQIRVNYKVPRPVDEDEVVEELRQLREEAVEREVEVELHEYLRSKRSTSELGGDTYLYYMRAFRRMVGGPQPRRLRRAIRDYDYPIVETEEEQEEDPRTSSMTWTSKSRS</sequence>
<dbReference type="PANTHER" id="PTHR12335">
    <property type="entry name" value="TIPE PROTEIN TEMPERATURE-INDUCED PARALYTIC E"/>
    <property type="match status" value="1"/>
</dbReference>
<dbReference type="Pfam" id="PF16972">
    <property type="entry name" value="TipE"/>
    <property type="match status" value="1"/>
</dbReference>
<gene>
    <name evidence="3" type="ORF">PR048_022346</name>
</gene>
<protein>
    <recommendedName>
        <fullName evidence="5">Protein tipE</fullName>
    </recommendedName>
</protein>
<dbReference type="Proteomes" id="UP001159363">
    <property type="component" value="Chromosome 7"/>
</dbReference>
<organism evidence="3 4">
    <name type="scientific">Dryococelus australis</name>
    <dbReference type="NCBI Taxonomy" id="614101"/>
    <lineage>
        <taxon>Eukaryota</taxon>
        <taxon>Metazoa</taxon>
        <taxon>Ecdysozoa</taxon>
        <taxon>Arthropoda</taxon>
        <taxon>Hexapoda</taxon>
        <taxon>Insecta</taxon>
        <taxon>Pterygota</taxon>
        <taxon>Neoptera</taxon>
        <taxon>Polyneoptera</taxon>
        <taxon>Phasmatodea</taxon>
        <taxon>Verophasmatodea</taxon>
        <taxon>Anareolatae</taxon>
        <taxon>Phasmatidae</taxon>
        <taxon>Eurycanthinae</taxon>
        <taxon>Dryococelus</taxon>
    </lineage>
</organism>